<keyword evidence="5" id="KW-0808">Transferase</keyword>
<feature type="transmembrane region" description="Helical" evidence="10">
    <location>
        <begin position="133"/>
        <end position="155"/>
    </location>
</feature>
<evidence type="ECO:0000313" key="11">
    <source>
        <dbReference type="EMBL" id="OGM63556.1"/>
    </source>
</evidence>
<evidence type="ECO:0000256" key="3">
    <source>
        <dbReference type="ARBA" id="ARBA00022502"/>
    </source>
</evidence>
<keyword evidence="6 10" id="KW-0812">Transmembrane</keyword>
<keyword evidence="3" id="KW-0337">GPI-anchor biosynthesis</keyword>
<evidence type="ECO:0000256" key="10">
    <source>
        <dbReference type="SAM" id="Phobius"/>
    </source>
</evidence>
<dbReference type="PANTHER" id="PTHR12468:SF2">
    <property type="entry name" value="GPI MANNOSYLTRANSFERASE 2"/>
    <property type="match status" value="1"/>
</dbReference>
<name>A0A1F8BHL9_9BACT</name>
<evidence type="ECO:0000256" key="4">
    <source>
        <dbReference type="ARBA" id="ARBA00022676"/>
    </source>
</evidence>
<keyword evidence="4" id="KW-0328">Glycosyltransferase</keyword>
<dbReference type="EMBL" id="MGHF01000014">
    <property type="protein sequence ID" value="OGM63556.1"/>
    <property type="molecule type" value="Genomic_DNA"/>
</dbReference>
<dbReference type="GO" id="GO:0031501">
    <property type="term" value="C:mannosyltransferase complex"/>
    <property type="evidence" value="ECO:0007669"/>
    <property type="project" value="TreeGrafter"/>
</dbReference>
<evidence type="ECO:0000256" key="1">
    <source>
        <dbReference type="ARBA" id="ARBA00004477"/>
    </source>
</evidence>
<dbReference type="GO" id="GO:0016020">
    <property type="term" value="C:membrane"/>
    <property type="evidence" value="ECO:0007669"/>
    <property type="project" value="GOC"/>
</dbReference>
<comment type="subcellular location">
    <subcellularLocation>
        <location evidence="1">Endoplasmic reticulum membrane</location>
        <topology evidence="1">Multi-pass membrane protein</topology>
    </subcellularLocation>
</comment>
<feature type="transmembrane region" description="Helical" evidence="10">
    <location>
        <begin position="336"/>
        <end position="353"/>
    </location>
</feature>
<dbReference type="STRING" id="1802519.A2961_01150"/>
<reference evidence="11 12" key="1">
    <citation type="journal article" date="2016" name="Nat. Commun.">
        <title>Thousands of microbial genomes shed light on interconnected biogeochemical processes in an aquifer system.</title>
        <authorList>
            <person name="Anantharaman K."/>
            <person name="Brown C.T."/>
            <person name="Hug L.A."/>
            <person name="Sharon I."/>
            <person name="Castelle C.J."/>
            <person name="Probst A.J."/>
            <person name="Thomas B.C."/>
            <person name="Singh A."/>
            <person name="Wilkins M.J."/>
            <person name="Karaoz U."/>
            <person name="Brodie E.L."/>
            <person name="Williams K.H."/>
            <person name="Hubbard S.S."/>
            <person name="Banfield J.F."/>
        </authorList>
    </citation>
    <scope>NUCLEOTIDE SEQUENCE [LARGE SCALE GENOMIC DNA]</scope>
</reference>
<dbReference type="Proteomes" id="UP000177082">
    <property type="component" value="Unassembled WGS sequence"/>
</dbReference>
<dbReference type="GO" id="GO:0006506">
    <property type="term" value="P:GPI anchor biosynthetic process"/>
    <property type="evidence" value="ECO:0007669"/>
    <property type="project" value="UniProtKB-UniPathway"/>
</dbReference>
<evidence type="ECO:0000256" key="2">
    <source>
        <dbReference type="ARBA" id="ARBA00004687"/>
    </source>
</evidence>
<gene>
    <name evidence="11" type="ORF">A2961_01150</name>
</gene>
<evidence type="ECO:0000256" key="8">
    <source>
        <dbReference type="ARBA" id="ARBA00022989"/>
    </source>
</evidence>
<comment type="caution">
    <text evidence="11">The sequence shown here is derived from an EMBL/GenBank/DDBJ whole genome shotgun (WGS) entry which is preliminary data.</text>
</comment>
<dbReference type="GO" id="GO:0004376">
    <property type="term" value="F:GPI mannosyltransferase activity"/>
    <property type="evidence" value="ECO:0007669"/>
    <property type="project" value="InterPro"/>
</dbReference>
<accession>A0A1F8BHL9</accession>
<feature type="transmembrane region" description="Helical" evidence="10">
    <location>
        <begin position="175"/>
        <end position="196"/>
    </location>
</feature>
<dbReference type="GO" id="GO:0000009">
    <property type="term" value="F:alpha-1,6-mannosyltransferase activity"/>
    <property type="evidence" value="ECO:0007669"/>
    <property type="project" value="InterPro"/>
</dbReference>
<keyword evidence="8 10" id="KW-1133">Transmembrane helix</keyword>
<keyword evidence="7" id="KW-0256">Endoplasmic reticulum</keyword>
<feature type="transmembrane region" description="Helical" evidence="10">
    <location>
        <begin position="279"/>
        <end position="301"/>
    </location>
</feature>
<feature type="transmembrane region" description="Helical" evidence="10">
    <location>
        <begin position="217"/>
        <end position="234"/>
    </location>
</feature>
<feature type="transmembrane region" description="Helical" evidence="10">
    <location>
        <begin position="99"/>
        <end position="121"/>
    </location>
</feature>
<organism evidence="11 12">
    <name type="scientific">Candidatus Woesebacteria bacterium RIFCSPLOWO2_01_FULL_39_21</name>
    <dbReference type="NCBI Taxonomy" id="1802519"/>
    <lineage>
        <taxon>Bacteria</taxon>
        <taxon>Candidatus Woeseibacteriota</taxon>
    </lineage>
</organism>
<feature type="transmembrane region" description="Helical" evidence="10">
    <location>
        <begin position="360"/>
        <end position="382"/>
    </location>
</feature>
<evidence type="ECO:0000256" key="6">
    <source>
        <dbReference type="ARBA" id="ARBA00022692"/>
    </source>
</evidence>
<dbReference type="InterPro" id="IPR007315">
    <property type="entry name" value="PIG-V/Gpi18"/>
</dbReference>
<evidence type="ECO:0000256" key="5">
    <source>
        <dbReference type="ARBA" id="ARBA00022679"/>
    </source>
</evidence>
<comment type="pathway">
    <text evidence="2">Glycolipid biosynthesis; glycosylphosphatidylinositol-anchor biosynthesis.</text>
</comment>
<evidence type="ECO:0000256" key="9">
    <source>
        <dbReference type="ARBA" id="ARBA00023136"/>
    </source>
</evidence>
<feature type="transmembrane region" description="Helical" evidence="10">
    <location>
        <begin position="12"/>
        <end position="34"/>
    </location>
</feature>
<dbReference type="UniPathway" id="UPA00196"/>
<sequence>MFTKVWQEVKFPFFTFLVWRIFLILVAFISPAFFQLQDNFLGGGKETYQQNPLFWGHLNFDGEHYLAIAQRGYRDLEYFYFPPYPLLIGYIAKLLNGQIVMYAAVGLIISHIAFFLALTGLYKLIKLDFKENVAMWSLTGLLIFPTSFYFASFYTESLFLMVVIWSFYFARKGKWFLTGMLGALLSATRLVGIVLLPSLIIEYIKQKRGLKIASRKSLFLFLIPLGIVTYMIYLNKVTNDPLEFLHTVEIFGFQRSSALVLLPQVFYRYLLKILPNLDYSYLSVVFTTLLEFSVALIFLALSVLTFFRLRLSYAVYTSLAFIIPTLSGSFSSMPRYVLVLFPAYIMIGIWLLKKGRLVKVIYFLLNLTLLIISESLFFRGFWVS</sequence>
<protein>
    <recommendedName>
        <fullName evidence="13">Glycosyltransferase RgtA/B/C/D-like domain-containing protein</fullName>
    </recommendedName>
</protein>
<proteinExistence type="predicted"/>
<evidence type="ECO:0000313" key="12">
    <source>
        <dbReference type="Proteomes" id="UP000177082"/>
    </source>
</evidence>
<dbReference type="PANTHER" id="PTHR12468">
    <property type="entry name" value="GPI MANNOSYLTRANSFERASE 2"/>
    <property type="match status" value="1"/>
</dbReference>
<evidence type="ECO:0000256" key="7">
    <source>
        <dbReference type="ARBA" id="ARBA00022824"/>
    </source>
</evidence>
<feature type="transmembrane region" description="Helical" evidence="10">
    <location>
        <begin position="313"/>
        <end position="330"/>
    </location>
</feature>
<dbReference type="AlphaFoldDB" id="A0A1F8BHL9"/>
<keyword evidence="9 10" id="KW-0472">Membrane</keyword>
<evidence type="ECO:0008006" key="13">
    <source>
        <dbReference type="Google" id="ProtNLM"/>
    </source>
</evidence>